<dbReference type="EMBL" id="JBBWWQ010000010">
    <property type="protein sequence ID" value="KAK8936491.1"/>
    <property type="molecule type" value="Genomic_DNA"/>
</dbReference>
<dbReference type="InterPro" id="IPR002634">
    <property type="entry name" value="BolA"/>
</dbReference>
<feature type="compositionally biased region" description="Basic and acidic residues" evidence="1">
    <location>
        <begin position="310"/>
        <end position="323"/>
    </location>
</feature>
<dbReference type="Pfam" id="PF01722">
    <property type="entry name" value="BolA"/>
    <property type="match status" value="1"/>
</dbReference>
<feature type="region of interest" description="Disordered" evidence="1">
    <location>
        <begin position="277"/>
        <end position="323"/>
    </location>
</feature>
<dbReference type="Gene3D" id="3.30.300.90">
    <property type="entry name" value="BolA-like"/>
    <property type="match status" value="1"/>
</dbReference>
<dbReference type="PANTHER" id="PTHR46230:SF3">
    <property type="entry name" value="SUFE-LIKE PROTEIN 1, CHLOROPLASTIC_MITOCHONDRIAL"/>
    <property type="match status" value="1"/>
</dbReference>
<dbReference type="InterPro" id="IPR003808">
    <property type="entry name" value="Fe-S_metab-assoc_dom"/>
</dbReference>
<feature type="compositionally biased region" description="Polar residues" evidence="1">
    <location>
        <begin position="62"/>
        <end position="71"/>
    </location>
</feature>
<feature type="compositionally biased region" description="Low complexity" evidence="1">
    <location>
        <begin position="81"/>
        <end position="98"/>
    </location>
</feature>
<sequence length="417" mass="45615">MIQLPVLHPPPLMSSSLFSSSLRLLPPKLLLNPKNHPLKSFVPMIHKSLFLFRSPISFQRVTGLPSSSSQPLAARSHPPHHNQQQQQQSDSGDPSSQDHLAKLLPPALREIVNLFQSVGDSPKAKYQQLLHYGSQLPPLHPRFKDDAHRVRGCVSQVWIRAFPDPADPAAVQFEADSDSALTKGLCALLVFGLSGSPASVIARVPPDFVLLLGLRQTLTPSRNNGFLNMLRLMQKKAQELQRTEEEFDGEEKNNLRTNVNGWRPLDYAAYGKGSIASAGESSVSKDDDGPRFEVGSRDGRIAAGSEDEIDSAHPRLSDRGGGRRERIEKALETALSPAELVVEDISHLHAGHAGIVGRNSGETHFKVRAVSEVFEGKSLVKRHRLVYGLLENELQTGLHSLSIVAMTPSEATSPTST</sequence>
<evidence type="ECO:0000313" key="4">
    <source>
        <dbReference type="Proteomes" id="UP001418222"/>
    </source>
</evidence>
<comment type="caution">
    <text evidence="3">The sequence shown here is derived from an EMBL/GenBank/DDBJ whole genome shotgun (WGS) entry which is preliminary data.</text>
</comment>
<organism evidence="3 4">
    <name type="scientific">Platanthera zijinensis</name>
    <dbReference type="NCBI Taxonomy" id="2320716"/>
    <lineage>
        <taxon>Eukaryota</taxon>
        <taxon>Viridiplantae</taxon>
        <taxon>Streptophyta</taxon>
        <taxon>Embryophyta</taxon>
        <taxon>Tracheophyta</taxon>
        <taxon>Spermatophyta</taxon>
        <taxon>Magnoliopsida</taxon>
        <taxon>Liliopsida</taxon>
        <taxon>Asparagales</taxon>
        <taxon>Orchidaceae</taxon>
        <taxon>Orchidoideae</taxon>
        <taxon>Orchideae</taxon>
        <taxon>Orchidinae</taxon>
        <taxon>Platanthera</taxon>
    </lineage>
</organism>
<dbReference type="AlphaFoldDB" id="A0AAP0G4C1"/>
<evidence type="ECO:0000259" key="2">
    <source>
        <dbReference type="Pfam" id="PF02657"/>
    </source>
</evidence>
<evidence type="ECO:0000256" key="1">
    <source>
        <dbReference type="SAM" id="MobiDB-lite"/>
    </source>
</evidence>
<gene>
    <name evidence="3" type="ORF">KSP39_PZI011744</name>
</gene>
<proteinExistence type="predicted"/>
<dbReference type="Pfam" id="PF02657">
    <property type="entry name" value="SufE"/>
    <property type="match status" value="1"/>
</dbReference>
<evidence type="ECO:0000313" key="3">
    <source>
        <dbReference type="EMBL" id="KAK8936491.1"/>
    </source>
</evidence>
<dbReference type="Gene3D" id="3.90.1010.10">
    <property type="match status" value="1"/>
</dbReference>
<feature type="domain" description="Fe-S metabolism associated" evidence="2">
    <location>
        <begin position="120"/>
        <end position="235"/>
    </location>
</feature>
<dbReference type="SUPFAM" id="SSF82657">
    <property type="entry name" value="BolA-like"/>
    <property type="match status" value="1"/>
</dbReference>
<dbReference type="PANTHER" id="PTHR46230">
    <property type="match status" value="1"/>
</dbReference>
<protein>
    <recommendedName>
        <fullName evidence="2">Fe-S metabolism associated domain-containing protein</fullName>
    </recommendedName>
</protein>
<reference evidence="3 4" key="1">
    <citation type="journal article" date="2022" name="Nat. Plants">
        <title>Genomes of leafy and leafless Platanthera orchids illuminate the evolution of mycoheterotrophy.</title>
        <authorList>
            <person name="Li M.H."/>
            <person name="Liu K.W."/>
            <person name="Li Z."/>
            <person name="Lu H.C."/>
            <person name="Ye Q.L."/>
            <person name="Zhang D."/>
            <person name="Wang J.Y."/>
            <person name="Li Y.F."/>
            <person name="Zhong Z.M."/>
            <person name="Liu X."/>
            <person name="Yu X."/>
            <person name="Liu D.K."/>
            <person name="Tu X.D."/>
            <person name="Liu B."/>
            <person name="Hao Y."/>
            <person name="Liao X.Y."/>
            <person name="Jiang Y.T."/>
            <person name="Sun W.H."/>
            <person name="Chen J."/>
            <person name="Chen Y.Q."/>
            <person name="Ai Y."/>
            <person name="Zhai J.W."/>
            <person name="Wu S.S."/>
            <person name="Zhou Z."/>
            <person name="Hsiao Y.Y."/>
            <person name="Wu W.L."/>
            <person name="Chen Y.Y."/>
            <person name="Lin Y.F."/>
            <person name="Hsu J.L."/>
            <person name="Li C.Y."/>
            <person name="Wang Z.W."/>
            <person name="Zhao X."/>
            <person name="Zhong W.Y."/>
            <person name="Ma X.K."/>
            <person name="Ma L."/>
            <person name="Huang J."/>
            <person name="Chen G.Z."/>
            <person name="Huang M.Z."/>
            <person name="Huang L."/>
            <person name="Peng D.H."/>
            <person name="Luo Y.B."/>
            <person name="Zou S.Q."/>
            <person name="Chen S.P."/>
            <person name="Lan S."/>
            <person name="Tsai W.C."/>
            <person name="Van de Peer Y."/>
            <person name="Liu Z.J."/>
        </authorList>
    </citation>
    <scope>NUCLEOTIDE SEQUENCE [LARGE SCALE GENOMIC DNA]</scope>
    <source>
        <strain evidence="3">Lor287</strain>
    </source>
</reference>
<dbReference type="GO" id="GO:0016226">
    <property type="term" value="P:iron-sulfur cluster assembly"/>
    <property type="evidence" value="ECO:0007669"/>
    <property type="project" value="TreeGrafter"/>
</dbReference>
<dbReference type="InterPro" id="IPR036065">
    <property type="entry name" value="BolA-like_sf"/>
</dbReference>
<accession>A0AAP0G4C1</accession>
<keyword evidence="4" id="KW-1185">Reference proteome</keyword>
<name>A0AAP0G4C1_9ASPA</name>
<dbReference type="GO" id="GO:0009507">
    <property type="term" value="C:chloroplast"/>
    <property type="evidence" value="ECO:0007669"/>
    <property type="project" value="TreeGrafter"/>
</dbReference>
<feature type="region of interest" description="Disordered" evidence="1">
    <location>
        <begin position="62"/>
        <end position="100"/>
    </location>
</feature>
<feature type="compositionally biased region" description="Basic and acidic residues" evidence="1">
    <location>
        <begin position="283"/>
        <end position="300"/>
    </location>
</feature>
<dbReference type="Proteomes" id="UP001418222">
    <property type="component" value="Unassembled WGS sequence"/>
</dbReference>
<dbReference type="SUPFAM" id="SSF82649">
    <property type="entry name" value="SufE/NifU"/>
    <property type="match status" value="1"/>
</dbReference>